<sequence length="688" mass="73904">MNIVSTRVCLFGRDSIGGRRGDMATLKILVTSSWKYNTNTNTNTITTTNTNTNTITNTNTNTNTNTSIPVCQCAPRFPTESEISEAPNSTYQSFTAGATRVITTLSFHCRGTIRTVSYRGSMIECNGAAAYNGDDDSNDFEVQLWRLNDTTYMYQLVQRQNLSYPTSEYSLNWPYENGDVIGFHIPAISDQCMTNDWRVFRIRELSDKSSRYYSINETLTEFSMFNYQLEEGLAPAITVTTDQDFDLICIIALPTGALLALIFYCIVCCAVICSIRKEKDKRRSVQGALEITHTTPQYDDDEEIDATELRPLNATRSLPRPQVQSTSSLGRTQHGQNRPRAVTAPIIPSEPANPYDTIDQVVPPALPPRNLTNRHTPSSPTVSIPPGSIGSHQSSRPVSSSFSAGSIQRANKPPPLNLHNVNSQQRLPTTPPSQATSSPMSSFSTPPVISETHPPNVPSTEAPPVSYGNVPPAGVPPYVNVQVPDTSIASYGNIPSNDSPSIAAYGNVPSNDSPPIAAYGNVPSNDSPPIAAYGNVPSNDSPPIAAYGNVPSNDSPPIVAYGNVPSNGSPPIAAYGNVPAAADTLPAAEYGNVPPPVPPPPVPPPPPAVPPPPPLPPLPPPVPPPPGEGTSPAYGNEEEHDSYIFGHNPHFDEFDDEPEDEYVIAGSLNTSGGDGYASMADNRNSVLF</sequence>
<keyword evidence="2" id="KW-0472">Membrane</keyword>
<reference evidence="3" key="1">
    <citation type="submission" date="2017-05" db="UniProtKB">
        <authorList>
            <consortium name="EnsemblMetazoa"/>
        </authorList>
    </citation>
    <scope>IDENTIFICATION</scope>
</reference>
<dbReference type="EnsemblMetazoa" id="Aqu2.1.26153_001">
    <property type="protein sequence ID" value="Aqu2.1.26153_001"/>
    <property type="gene ID" value="Aqu2.1.26153"/>
</dbReference>
<protein>
    <submittedName>
        <fullName evidence="3">Uncharacterized protein</fullName>
    </submittedName>
</protein>
<feature type="region of interest" description="Disordered" evidence="1">
    <location>
        <begin position="598"/>
        <end position="688"/>
    </location>
</feature>
<feature type="compositionally biased region" description="Acidic residues" evidence="1">
    <location>
        <begin position="653"/>
        <end position="662"/>
    </location>
</feature>
<keyword evidence="2" id="KW-0812">Transmembrane</keyword>
<keyword evidence="2" id="KW-1133">Transmembrane helix</keyword>
<evidence type="ECO:0000256" key="1">
    <source>
        <dbReference type="SAM" id="MobiDB-lite"/>
    </source>
</evidence>
<feature type="region of interest" description="Disordered" evidence="1">
    <location>
        <begin position="310"/>
        <end position="465"/>
    </location>
</feature>
<proteinExistence type="predicted"/>
<feature type="compositionally biased region" description="Polar residues" evidence="1">
    <location>
        <begin position="370"/>
        <end position="382"/>
    </location>
</feature>
<name>A0A1X7UFC4_AMPQE</name>
<dbReference type="InParanoid" id="A0A1X7UFC4"/>
<feature type="compositionally biased region" description="Polar residues" evidence="1">
    <location>
        <begin position="390"/>
        <end position="409"/>
    </location>
</feature>
<feature type="compositionally biased region" description="Low complexity" evidence="1">
    <location>
        <begin position="432"/>
        <end position="447"/>
    </location>
</feature>
<evidence type="ECO:0000256" key="2">
    <source>
        <dbReference type="SAM" id="Phobius"/>
    </source>
</evidence>
<dbReference type="AlphaFoldDB" id="A0A1X7UFC4"/>
<dbReference type="eggNOG" id="ENOG502SZ7Z">
    <property type="taxonomic scope" value="Eukaryota"/>
</dbReference>
<feature type="compositionally biased region" description="Polar residues" evidence="1">
    <location>
        <begin position="322"/>
        <end position="336"/>
    </location>
</feature>
<evidence type="ECO:0000313" key="3">
    <source>
        <dbReference type="EnsemblMetazoa" id="Aqu2.1.26153_001"/>
    </source>
</evidence>
<feature type="transmembrane region" description="Helical" evidence="2">
    <location>
        <begin position="251"/>
        <end position="273"/>
    </location>
</feature>
<accession>A0A1X7UFC4</accession>
<feature type="compositionally biased region" description="Pro residues" evidence="1">
    <location>
        <begin position="598"/>
        <end position="627"/>
    </location>
</feature>
<organism evidence="3">
    <name type="scientific">Amphimedon queenslandica</name>
    <name type="common">Sponge</name>
    <dbReference type="NCBI Taxonomy" id="400682"/>
    <lineage>
        <taxon>Eukaryota</taxon>
        <taxon>Metazoa</taxon>
        <taxon>Porifera</taxon>
        <taxon>Demospongiae</taxon>
        <taxon>Heteroscleromorpha</taxon>
        <taxon>Haplosclerida</taxon>
        <taxon>Niphatidae</taxon>
        <taxon>Amphimedon</taxon>
    </lineage>
</organism>